<dbReference type="RefSeq" id="WP_192864400.1">
    <property type="nucleotide sequence ID" value="NZ_JADAQT010000106.1"/>
</dbReference>
<evidence type="ECO:0000256" key="1">
    <source>
        <dbReference type="ARBA" id="ARBA00008857"/>
    </source>
</evidence>
<sequence length="397" mass="44501">MSENEKPRRARGEGGLRWQASKNLWIAEKTVGYRADNGKRIVKTGTGKTRTAASNSLREKIREYEAGLLADSRRVTVAQVCKDWLDHGRGDVGPKTKEGNEDNYLNHIEPHLGKRKLADLRHDEVDDWLEKLAPNLSTSSLKQVRSVLKRSIDRAIKRGLAERNVVDLCVAPKGRDGRRSKSLTLEQASAVLANTKDHKMHAYIVVGLLTGVRVEEQRVLTWDRVQLDTVGGQPPHIEVWRADRLGGDTKTPKSRRTLGISGYAATVLRKHRDDQDEARRRAGERWKEANLVFPSEVGTVQDAHNVLRMFRDALRLVPGIDPEDWVTRELRPSFVSILSRHGLPIEEISRLMGHSGTAVTELVYRHELRPVLETGATVMDDVFGHLDGGKSGDDEAA</sequence>
<dbReference type="Proteomes" id="UP000625527">
    <property type="component" value="Unassembled WGS sequence"/>
</dbReference>
<evidence type="ECO:0000256" key="3">
    <source>
        <dbReference type="ARBA" id="ARBA00023125"/>
    </source>
</evidence>
<evidence type="ECO:0000256" key="5">
    <source>
        <dbReference type="PROSITE-ProRule" id="PRU01248"/>
    </source>
</evidence>
<protein>
    <submittedName>
        <fullName evidence="8">Tyrosine-type recombinase/integrase family protein</fullName>
    </submittedName>
</protein>
<evidence type="ECO:0000313" key="9">
    <source>
        <dbReference type="Proteomes" id="UP000625527"/>
    </source>
</evidence>
<gene>
    <name evidence="8" type="ORF">IHE71_19295</name>
</gene>
<evidence type="ECO:0000259" key="6">
    <source>
        <dbReference type="PROSITE" id="PS51898"/>
    </source>
</evidence>
<comment type="caution">
    <text evidence="8">The sequence shown here is derived from an EMBL/GenBank/DDBJ whole genome shotgun (WGS) entry which is preliminary data.</text>
</comment>
<dbReference type="PANTHER" id="PTHR30629">
    <property type="entry name" value="PROPHAGE INTEGRASE"/>
    <property type="match status" value="1"/>
</dbReference>
<dbReference type="PROSITE" id="PS51900">
    <property type="entry name" value="CB"/>
    <property type="match status" value="1"/>
</dbReference>
<dbReference type="PANTHER" id="PTHR30629:SF2">
    <property type="entry name" value="PROPHAGE INTEGRASE INTS-RELATED"/>
    <property type="match status" value="1"/>
</dbReference>
<dbReference type="SUPFAM" id="SSF56349">
    <property type="entry name" value="DNA breaking-rejoining enzymes"/>
    <property type="match status" value="1"/>
</dbReference>
<dbReference type="PROSITE" id="PS51898">
    <property type="entry name" value="TYR_RECOMBINASE"/>
    <property type="match status" value="1"/>
</dbReference>
<reference evidence="8 9" key="1">
    <citation type="submission" date="2020-10" db="EMBL/GenBank/DDBJ databases">
        <title>Myceligenerans pegani sp. nov., an endophytic actinomycete isolated from Peganum harmala L. in Xinjiang, China.</title>
        <authorList>
            <person name="Xin L."/>
        </authorList>
    </citation>
    <scope>NUCLEOTIDE SEQUENCE [LARGE SCALE GENOMIC DNA]</scope>
    <source>
        <strain evidence="8 9">TRM65318</strain>
    </source>
</reference>
<dbReference type="InterPro" id="IPR013762">
    <property type="entry name" value="Integrase-like_cat_sf"/>
</dbReference>
<keyword evidence="2" id="KW-0229">DNA integration</keyword>
<dbReference type="InterPro" id="IPR010998">
    <property type="entry name" value="Integrase_recombinase_N"/>
</dbReference>
<organism evidence="8 9">
    <name type="scientific">Myceligenerans pegani</name>
    <dbReference type="NCBI Taxonomy" id="2776917"/>
    <lineage>
        <taxon>Bacteria</taxon>
        <taxon>Bacillati</taxon>
        <taxon>Actinomycetota</taxon>
        <taxon>Actinomycetes</taxon>
        <taxon>Micrococcales</taxon>
        <taxon>Promicromonosporaceae</taxon>
        <taxon>Myceligenerans</taxon>
    </lineage>
</organism>
<comment type="similarity">
    <text evidence="1">Belongs to the 'phage' integrase family.</text>
</comment>
<keyword evidence="4" id="KW-0233">DNA recombination</keyword>
<name>A0ABR9N438_9MICO</name>
<dbReference type="Gene3D" id="1.10.443.10">
    <property type="entry name" value="Intergrase catalytic core"/>
    <property type="match status" value="1"/>
</dbReference>
<dbReference type="InterPro" id="IPR004107">
    <property type="entry name" value="Integrase_SAM-like_N"/>
</dbReference>
<proteinExistence type="inferred from homology"/>
<feature type="domain" description="Core-binding (CB)" evidence="7">
    <location>
        <begin position="75"/>
        <end position="156"/>
    </location>
</feature>
<dbReference type="Pfam" id="PF14659">
    <property type="entry name" value="Phage_int_SAM_3"/>
    <property type="match status" value="1"/>
</dbReference>
<evidence type="ECO:0000259" key="7">
    <source>
        <dbReference type="PROSITE" id="PS51900"/>
    </source>
</evidence>
<dbReference type="Pfam" id="PF00589">
    <property type="entry name" value="Phage_integrase"/>
    <property type="match status" value="1"/>
</dbReference>
<keyword evidence="9" id="KW-1185">Reference proteome</keyword>
<dbReference type="InterPro" id="IPR011010">
    <property type="entry name" value="DNA_brk_join_enz"/>
</dbReference>
<dbReference type="InterPro" id="IPR002104">
    <property type="entry name" value="Integrase_catalytic"/>
</dbReference>
<dbReference type="InterPro" id="IPR050808">
    <property type="entry name" value="Phage_Integrase"/>
</dbReference>
<dbReference type="InterPro" id="IPR044068">
    <property type="entry name" value="CB"/>
</dbReference>
<evidence type="ECO:0000313" key="8">
    <source>
        <dbReference type="EMBL" id="MBE1877838.1"/>
    </source>
</evidence>
<dbReference type="Gene3D" id="1.10.150.130">
    <property type="match status" value="1"/>
</dbReference>
<evidence type="ECO:0000256" key="2">
    <source>
        <dbReference type="ARBA" id="ARBA00022908"/>
    </source>
</evidence>
<feature type="domain" description="Tyr recombinase" evidence="6">
    <location>
        <begin position="178"/>
        <end position="380"/>
    </location>
</feature>
<keyword evidence="3 5" id="KW-0238">DNA-binding</keyword>
<dbReference type="EMBL" id="JADAQT010000106">
    <property type="protein sequence ID" value="MBE1877838.1"/>
    <property type="molecule type" value="Genomic_DNA"/>
</dbReference>
<accession>A0ABR9N438</accession>
<evidence type="ECO:0000256" key="4">
    <source>
        <dbReference type="ARBA" id="ARBA00023172"/>
    </source>
</evidence>